<evidence type="ECO:0000256" key="1">
    <source>
        <dbReference type="SAM" id="SignalP"/>
    </source>
</evidence>
<organism evidence="2 3">
    <name type="scientific">Vibrio olivae</name>
    <dbReference type="NCBI Taxonomy" id="1243002"/>
    <lineage>
        <taxon>Bacteria</taxon>
        <taxon>Pseudomonadati</taxon>
        <taxon>Pseudomonadota</taxon>
        <taxon>Gammaproteobacteria</taxon>
        <taxon>Vibrionales</taxon>
        <taxon>Vibrionaceae</taxon>
        <taxon>Vibrio</taxon>
    </lineage>
</organism>
<dbReference type="EMBL" id="JBHMEP010000001">
    <property type="protein sequence ID" value="MFB9134770.1"/>
    <property type="molecule type" value="Genomic_DNA"/>
</dbReference>
<keyword evidence="1" id="KW-0732">Signal</keyword>
<evidence type="ECO:0000313" key="2">
    <source>
        <dbReference type="EMBL" id="MFB9134770.1"/>
    </source>
</evidence>
<feature type="chain" id="PRO_5046044070" description="Outer membrane protein beta-barrel domain-containing protein" evidence="1">
    <location>
        <begin position="21"/>
        <end position="138"/>
    </location>
</feature>
<dbReference type="RefSeq" id="WP_390190807.1">
    <property type="nucleotide sequence ID" value="NZ_JBHMEP010000001.1"/>
</dbReference>
<accession>A0ABV5HLA3</accession>
<evidence type="ECO:0000313" key="3">
    <source>
        <dbReference type="Proteomes" id="UP001589645"/>
    </source>
</evidence>
<proteinExistence type="predicted"/>
<dbReference type="Proteomes" id="UP001589645">
    <property type="component" value="Unassembled WGS sequence"/>
</dbReference>
<feature type="signal peptide" evidence="1">
    <location>
        <begin position="1"/>
        <end position="20"/>
    </location>
</feature>
<comment type="caution">
    <text evidence="2">The sequence shown here is derived from an EMBL/GenBank/DDBJ whole genome shotgun (WGS) entry which is preliminary data.</text>
</comment>
<gene>
    <name evidence="2" type="ORF">ACFFUV_07235</name>
</gene>
<sequence length="138" mass="15195">MRSLKSAGILFACFSSFSVATQAQTQDSSLAVGLAVDQQLSAVVELNRTMRFIVGNDGVAFDYLFAQGDLDTQYPLTWYVGGGAWAEWDDDFGARLPIGINWSLPHNWEVYGQVQPELDLHSDVELQIGAAAGIKYRF</sequence>
<reference evidence="2 3" key="1">
    <citation type="submission" date="2024-09" db="EMBL/GenBank/DDBJ databases">
        <authorList>
            <person name="Sun Q."/>
            <person name="Mori K."/>
        </authorList>
    </citation>
    <scope>NUCLEOTIDE SEQUENCE [LARGE SCALE GENOMIC DNA]</scope>
    <source>
        <strain evidence="2 3">CECT 8064</strain>
    </source>
</reference>
<evidence type="ECO:0008006" key="4">
    <source>
        <dbReference type="Google" id="ProtNLM"/>
    </source>
</evidence>
<keyword evidence="3" id="KW-1185">Reference proteome</keyword>
<name>A0ABV5HLA3_9VIBR</name>
<protein>
    <recommendedName>
        <fullName evidence="4">Outer membrane protein beta-barrel domain-containing protein</fullName>
    </recommendedName>
</protein>